<dbReference type="EMBL" id="CDMY01000368">
    <property type="protein sequence ID" value="CEM06646.1"/>
    <property type="molecule type" value="Genomic_DNA"/>
</dbReference>
<keyword evidence="3" id="KW-0175">Coiled coil</keyword>
<dbReference type="Gene3D" id="3.80.10.10">
    <property type="entry name" value="Ribonuclease Inhibitor"/>
    <property type="match status" value="1"/>
</dbReference>
<feature type="coiled-coil region" evidence="3">
    <location>
        <begin position="235"/>
        <end position="280"/>
    </location>
</feature>
<evidence type="ECO:0000256" key="1">
    <source>
        <dbReference type="ARBA" id="ARBA00022614"/>
    </source>
</evidence>
<dbReference type="PANTHER" id="PTHR18849">
    <property type="entry name" value="LEUCINE RICH REPEAT PROTEIN"/>
    <property type="match status" value="1"/>
</dbReference>
<feature type="region of interest" description="Disordered" evidence="4">
    <location>
        <begin position="561"/>
        <end position="608"/>
    </location>
</feature>
<dbReference type="InterPro" id="IPR003591">
    <property type="entry name" value="Leu-rich_rpt_typical-subtyp"/>
</dbReference>
<gene>
    <name evidence="6" type="ORF">Vbra_5705</name>
</gene>
<evidence type="ECO:0000256" key="3">
    <source>
        <dbReference type="SAM" id="Coils"/>
    </source>
</evidence>
<feature type="region of interest" description="Disordered" evidence="4">
    <location>
        <begin position="196"/>
        <end position="223"/>
    </location>
</feature>
<dbReference type="InParanoid" id="A0A0G4F462"/>
<evidence type="ECO:0000313" key="6">
    <source>
        <dbReference type="EMBL" id="CEM06646.1"/>
    </source>
</evidence>
<evidence type="ECO:0000256" key="4">
    <source>
        <dbReference type="SAM" id="MobiDB-lite"/>
    </source>
</evidence>
<dbReference type="AlphaFoldDB" id="A0A0G4F462"/>
<dbReference type="InterPro" id="IPR003603">
    <property type="entry name" value="U2A'_phosphoprotein32A_C"/>
</dbReference>
<name>A0A0G4F462_VITBC</name>
<dbReference type="VEuPathDB" id="CryptoDB:Vbra_5705"/>
<dbReference type="PROSITE" id="PS51450">
    <property type="entry name" value="LRR"/>
    <property type="match status" value="1"/>
</dbReference>
<protein>
    <recommendedName>
        <fullName evidence="5">U2A'/phosphoprotein 32 family A C-terminal domain-containing protein</fullName>
    </recommendedName>
</protein>
<dbReference type="PANTHER" id="PTHR18849:SF0">
    <property type="entry name" value="CILIA- AND FLAGELLA-ASSOCIATED PROTEIN 410-RELATED"/>
    <property type="match status" value="1"/>
</dbReference>
<dbReference type="OrthoDB" id="433501at2759"/>
<feature type="domain" description="U2A'/phosphoprotein 32 family A C-terminal" evidence="5">
    <location>
        <begin position="168"/>
        <end position="186"/>
    </location>
</feature>
<dbReference type="SMART" id="SM00369">
    <property type="entry name" value="LRR_TYP"/>
    <property type="match status" value="2"/>
</dbReference>
<organism evidence="6 7">
    <name type="scientific">Vitrella brassicaformis (strain CCMP3155)</name>
    <dbReference type="NCBI Taxonomy" id="1169540"/>
    <lineage>
        <taxon>Eukaryota</taxon>
        <taxon>Sar</taxon>
        <taxon>Alveolata</taxon>
        <taxon>Colpodellida</taxon>
        <taxon>Vitrellaceae</taxon>
        <taxon>Vitrella</taxon>
    </lineage>
</organism>
<dbReference type="SMART" id="SM00446">
    <property type="entry name" value="LRRcap"/>
    <property type="match status" value="1"/>
</dbReference>
<keyword evidence="1" id="KW-0433">Leucine-rich repeat</keyword>
<dbReference type="Proteomes" id="UP000041254">
    <property type="component" value="Unassembled WGS sequence"/>
</dbReference>
<feature type="compositionally biased region" description="Polar residues" evidence="4">
    <location>
        <begin position="586"/>
        <end position="596"/>
    </location>
</feature>
<accession>A0A0G4F462</accession>
<sequence length="781" mass="87247">MVPPASARHTGSTVEEALEDACGGSLEDIRALTDKDVELVTLLSSPPTLSRLSSLQKIEFQNAVVLDEGLLAAGLQLLSSTLTTVKLRRCNLKSLEWLDCSLTKVETLDVSRNMIEAIPESIVSLEQLRHLDMSYNKISDLSGGGVRHLGRSPRLRELDFTLNPVVARDNYRPRVIQLVPSLTMLDRQSISIGERRAAYRRNSAPQPPRDMLQRQKSASLSHEGDSGILRENVLLKEANQKLEGDVEEMRHLMDEKREALTAAKAKLARLEQELEFLKIDRALGTRSSLTFSTGSPTSNRVAQLADVTHDDSTWQLTARPSESPTTQFQSAGSPSVCVDAATDQPPSPVLIHTAVNSPPPPVCCDAATITVSSPMSRGPSFCEHQRVEHVDVPNVTQSVETQTAADVPSDARADDGDLAERRRLAEEWEVHKNKCHHLFDRLMQANTSYVSGLRKLSRDPLSPPYAHPLMVYTKQLIDIDTLPHPLTPETHRDSPAMRRQLLGLKERIARLEREAEADLYRSSARERDRLHALKEAIHRLCTLRNKIMSRYMYHANKCEQLASSTPSSPPTQPPASRTAARPHPEQSFTSHDSSSLPRFGRPSPQPSIASEAIPALQEADELMASASAGAVNRQDSLDESDHRVLMLGGDGWRGWARTATEEGRSMEVREAEWLQRVEGMETYSRQREGDTRTTDTRKTVEATEQYPYFLPWDIRVAQVPSASYVDEVFLPPHTYRQGVLLCPRHATRVAMKREQLGRLGLANLDVDYLLSSVRRVLHRRE</sequence>
<proteinExistence type="predicted"/>
<dbReference type="SUPFAM" id="SSF52075">
    <property type="entry name" value="Outer arm dynein light chain 1"/>
    <property type="match status" value="1"/>
</dbReference>
<dbReference type="InterPro" id="IPR001611">
    <property type="entry name" value="Leu-rich_rpt"/>
</dbReference>
<dbReference type="Pfam" id="PF13855">
    <property type="entry name" value="LRR_8"/>
    <property type="match status" value="1"/>
</dbReference>
<reference evidence="6 7" key="1">
    <citation type="submission" date="2014-11" db="EMBL/GenBank/DDBJ databases">
        <authorList>
            <person name="Zhu J."/>
            <person name="Qi W."/>
            <person name="Song R."/>
        </authorList>
    </citation>
    <scope>NUCLEOTIDE SEQUENCE [LARGE SCALE GENOMIC DNA]</scope>
</reference>
<dbReference type="InterPro" id="IPR032675">
    <property type="entry name" value="LRR_dom_sf"/>
</dbReference>
<evidence type="ECO:0000313" key="7">
    <source>
        <dbReference type="Proteomes" id="UP000041254"/>
    </source>
</evidence>
<keyword evidence="7" id="KW-1185">Reference proteome</keyword>
<evidence type="ECO:0000256" key="2">
    <source>
        <dbReference type="ARBA" id="ARBA00022737"/>
    </source>
</evidence>
<keyword evidence="2" id="KW-0677">Repeat</keyword>
<evidence type="ECO:0000259" key="5">
    <source>
        <dbReference type="SMART" id="SM00446"/>
    </source>
</evidence>